<keyword evidence="1" id="KW-1133">Transmembrane helix</keyword>
<accession>A0A919VRU5</accession>
<dbReference type="EMBL" id="BOQP01000003">
    <property type="protein sequence ID" value="GIM67066.1"/>
    <property type="molecule type" value="Genomic_DNA"/>
</dbReference>
<proteinExistence type="predicted"/>
<evidence type="ECO:0000313" key="3">
    <source>
        <dbReference type="Proteomes" id="UP000680865"/>
    </source>
</evidence>
<name>A0A919VRU5_9ACTN</name>
<evidence type="ECO:0000256" key="1">
    <source>
        <dbReference type="SAM" id="Phobius"/>
    </source>
</evidence>
<feature type="transmembrane region" description="Helical" evidence="1">
    <location>
        <begin position="6"/>
        <end position="24"/>
    </location>
</feature>
<dbReference type="Proteomes" id="UP000680865">
    <property type="component" value="Unassembled WGS sequence"/>
</dbReference>
<keyword evidence="3" id="KW-1185">Reference proteome</keyword>
<protein>
    <submittedName>
        <fullName evidence="2">Uncharacterized protein</fullName>
    </submittedName>
</protein>
<sequence length="145" mass="15376">MPDRVGLIFIVSGVVVAAVAAIILRRATERREAAVGLRTKQLTVEVIRSSEELRATATAPSADGTPSSARLVEHDARYSAAVRGLKAGPSSAEVKTTLLELELARQQLLVAVVAHDAAFLQNAVRSLDEAIENFAMASSVMVRLA</sequence>
<comment type="caution">
    <text evidence="2">The sequence shown here is derived from an EMBL/GenBank/DDBJ whole genome shotgun (WGS) entry which is preliminary data.</text>
</comment>
<reference evidence="2" key="1">
    <citation type="submission" date="2021-03" db="EMBL/GenBank/DDBJ databases">
        <title>Whole genome shotgun sequence of Actinoplanes consettensis NBRC 14913.</title>
        <authorList>
            <person name="Komaki H."/>
            <person name="Tamura T."/>
        </authorList>
    </citation>
    <scope>NUCLEOTIDE SEQUENCE</scope>
    <source>
        <strain evidence="2">NBRC 14913</strain>
    </source>
</reference>
<evidence type="ECO:0000313" key="2">
    <source>
        <dbReference type="EMBL" id="GIM67066.1"/>
    </source>
</evidence>
<keyword evidence="1" id="KW-0472">Membrane</keyword>
<organism evidence="2 3">
    <name type="scientific">Winogradskya consettensis</name>
    <dbReference type="NCBI Taxonomy" id="113560"/>
    <lineage>
        <taxon>Bacteria</taxon>
        <taxon>Bacillati</taxon>
        <taxon>Actinomycetota</taxon>
        <taxon>Actinomycetes</taxon>
        <taxon>Micromonosporales</taxon>
        <taxon>Micromonosporaceae</taxon>
        <taxon>Winogradskya</taxon>
    </lineage>
</organism>
<keyword evidence="1" id="KW-0812">Transmembrane</keyword>
<gene>
    <name evidence="2" type="ORF">Aco04nite_04630</name>
</gene>
<dbReference type="RefSeq" id="WP_212995533.1">
    <property type="nucleotide sequence ID" value="NZ_BAAATW010000009.1"/>
</dbReference>
<dbReference type="AlphaFoldDB" id="A0A919VRU5"/>